<dbReference type="GO" id="GO:0008270">
    <property type="term" value="F:zinc ion binding"/>
    <property type="evidence" value="ECO:0007669"/>
    <property type="project" value="UniProtKB-KW"/>
</dbReference>
<evidence type="ECO:0000256" key="9">
    <source>
        <dbReference type="ARBA" id="ARBA00023242"/>
    </source>
</evidence>
<feature type="domain" description="NR LBD" evidence="11">
    <location>
        <begin position="111"/>
        <end position="337"/>
    </location>
</feature>
<dbReference type="InterPro" id="IPR001628">
    <property type="entry name" value="Znf_hrmn_rcpt"/>
</dbReference>
<dbReference type="InterPro" id="IPR000536">
    <property type="entry name" value="Nucl_hrmn_rcpt_lig-bd"/>
</dbReference>
<evidence type="ECO:0000256" key="5">
    <source>
        <dbReference type="ARBA" id="ARBA00023015"/>
    </source>
</evidence>
<dbReference type="Gene3D" id="3.30.50.10">
    <property type="entry name" value="Erythroid Transcription Factor GATA-1, subunit A"/>
    <property type="match status" value="1"/>
</dbReference>
<evidence type="ECO:0000256" key="7">
    <source>
        <dbReference type="ARBA" id="ARBA00023163"/>
    </source>
</evidence>
<dbReference type="HOGENOM" id="CLU_007368_3_0_1"/>
<evidence type="ECO:0000313" key="13">
    <source>
        <dbReference type="Proteomes" id="UP000001940"/>
    </source>
</evidence>
<keyword evidence="13" id="KW-1185">Reference proteome</keyword>
<dbReference type="InterPro" id="IPR035500">
    <property type="entry name" value="NHR-like_dom_sf"/>
</dbReference>
<keyword evidence="5" id="KW-0805">Transcription regulation</keyword>
<sequence>MEVHLCQICSNPKCESKYGFFLCSACCSFFRRNFHEKSPPNYAAIMNKFFNLPCSPGHVNCKKCRFDKCLEVGLIRPVTDNRAREMAANLNLVNLIQTLKDLDITRADKFSNYNLIGPTSPADAILIPVKYSAKKLQNPTCHHWSLLNQITTIDFLKKINFPQAINPEDQGSIIRSGYIKHMLFSTAFLSYTKKLGEMRFPDGSDIFDAEILKTPEFSHRFLREIRELLVDKLANLKVTQEEYLLLSVIFLCSEASPLLSEDGKAKLPCIQRMYASCLLHYCCLQNSKSAPARFTELLSIWIVILQTFKNFSHFVTLVQLIGKETVFLSKYDNLMQFANS</sequence>
<dbReference type="Pfam" id="PF00104">
    <property type="entry name" value="Hormone_recep"/>
    <property type="match status" value="1"/>
</dbReference>
<comment type="similarity">
    <text evidence="1">Belongs to the nuclear hormone receptor family.</text>
</comment>
<dbReference type="PhylomeDB" id="Q9XXB5"/>
<dbReference type="PaxDb" id="6239-Y71A12C.1"/>
<dbReference type="GO" id="GO:0043565">
    <property type="term" value="F:sequence-specific DNA binding"/>
    <property type="evidence" value="ECO:0007669"/>
    <property type="project" value="InterPro"/>
</dbReference>
<dbReference type="GeneID" id="190581"/>
<dbReference type="SMART" id="SM00399">
    <property type="entry name" value="ZnF_C4"/>
    <property type="match status" value="1"/>
</dbReference>
<dbReference type="PROSITE" id="PS51843">
    <property type="entry name" value="NR_LBD"/>
    <property type="match status" value="1"/>
</dbReference>
<protein>
    <submittedName>
        <fullName evidence="12">Nuclear Hormone Receptor family</fullName>
    </submittedName>
</protein>
<dbReference type="EMBL" id="BX284601">
    <property type="protein sequence ID" value="CAA19558.2"/>
    <property type="molecule type" value="Genomic_DNA"/>
</dbReference>
<evidence type="ECO:0000259" key="11">
    <source>
        <dbReference type="PROSITE" id="PS51843"/>
    </source>
</evidence>
<dbReference type="GO" id="GO:0003700">
    <property type="term" value="F:DNA-binding transcription factor activity"/>
    <property type="evidence" value="ECO:0007669"/>
    <property type="project" value="InterPro"/>
</dbReference>
<dbReference type="AlphaFoldDB" id="Q9XXB5"/>
<dbReference type="AGR" id="WB:WBGene00013512"/>
<evidence type="ECO:0000256" key="2">
    <source>
        <dbReference type="ARBA" id="ARBA00022723"/>
    </source>
</evidence>
<evidence type="ECO:0000313" key="14">
    <source>
        <dbReference type="WormBase" id="Y71A12C.1"/>
    </source>
</evidence>
<evidence type="ECO:0000256" key="1">
    <source>
        <dbReference type="ARBA" id="ARBA00005993"/>
    </source>
</evidence>
<accession>Q9XXB5</accession>
<evidence type="ECO:0000313" key="12">
    <source>
        <dbReference type="EMBL" id="CAA19558.2"/>
    </source>
</evidence>
<dbReference type="PRINTS" id="PR00047">
    <property type="entry name" value="STROIDFINGER"/>
</dbReference>
<dbReference type="SUPFAM" id="SSF48508">
    <property type="entry name" value="Nuclear receptor ligand-binding domain"/>
    <property type="match status" value="1"/>
</dbReference>
<keyword evidence="2" id="KW-0479">Metal-binding</keyword>
<keyword evidence="9" id="KW-0539">Nucleus</keyword>
<dbReference type="WormBase" id="Y71A12C.1">
    <property type="protein sequence ID" value="CE41542"/>
    <property type="gene ID" value="WBGene00013512"/>
    <property type="gene designation" value="nhr-276"/>
</dbReference>
<dbReference type="PANTHER" id="PTHR45886:SF11">
    <property type="entry name" value="NUCLEAR HORMONE RECEPTOR FAMILY-RELATED"/>
    <property type="match status" value="1"/>
</dbReference>
<proteinExistence type="inferred from homology"/>
<keyword evidence="8 12" id="KW-0675">Receptor</keyword>
<dbReference type="KEGG" id="cel:CELE_Y71A12C.1"/>
<keyword evidence="4" id="KW-0862">Zinc</keyword>
<dbReference type="SMR" id="Q9XXB5"/>
<keyword evidence="6" id="KW-0238">DNA-binding</keyword>
<dbReference type="InParanoid" id="Q9XXB5"/>
<dbReference type="InterPro" id="IPR013088">
    <property type="entry name" value="Znf_NHR/GATA"/>
</dbReference>
<gene>
    <name evidence="12 14" type="primary">nhr-276</name>
    <name evidence="12" type="ORF">CELE_Y71A12C.1</name>
    <name evidence="14" type="ORF">Y71A12C.1</name>
</gene>
<dbReference type="PANTHER" id="PTHR45886">
    <property type="entry name" value="NUCLEAR HORMONE RECEPTOR FAMILY-RELATED-RELATED"/>
    <property type="match status" value="1"/>
</dbReference>
<dbReference type="Proteomes" id="UP000001940">
    <property type="component" value="Chromosome I"/>
</dbReference>
<keyword evidence="3" id="KW-0863">Zinc-finger</keyword>
<reference evidence="12 13" key="1">
    <citation type="journal article" date="1998" name="Science">
        <title>Genome sequence of the nematode C. elegans: a platform for investigating biology.</title>
        <authorList>
            <consortium name="The C. elegans sequencing consortium"/>
            <person name="Sulson J.E."/>
            <person name="Waterston R."/>
        </authorList>
    </citation>
    <scope>NUCLEOTIDE SEQUENCE [LARGE SCALE GENOMIC DNA]</scope>
    <source>
        <strain evidence="12 13">Bristol N2</strain>
    </source>
</reference>
<evidence type="ECO:0000259" key="10">
    <source>
        <dbReference type="PROSITE" id="PS51030"/>
    </source>
</evidence>
<dbReference type="UCSC" id="Y71A12C.1">
    <property type="organism name" value="c. elegans"/>
</dbReference>
<dbReference type="SMART" id="SM00430">
    <property type="entry name" value="HOLI"/>
    <property type="match status" value="1"/>
</dbReference>
<dbReference type="SUPFAM" id="SSF57716">
    <property type="entry name" value="Glucocorticoid receptor-like (DNA-binding domain)"/>
    <property type="match status" value="1"/>
</dbReference>
<dbReference type="PROSITE" id="PS51030">
    <property type="entry name" value="NUCLEAR_REC_DBD_2"/>
    <property type="match status" value="1"/>
</dbReference>
<dbReference type="RefSeq" id="NP_493446.2">
    <property type="nucleotide sequence ID" value="NM_061045.2"/>
</dbReference>
<dbReference type="Pfam" id="PF00105">
    <property type="entry name" value="zf-C4"/>
    <property type="match status" value="1"/>
</dbReference>
<feature type="domain" description="Nuclear receptor" evidence="10">
    <location>
        <begin position="3"/>
        <end position="81"/>
    </location>
</feature>
<dbReference type="STRING" id="6239.Y71A12C.1.1"/>
<evidence type="ECO:0000256" key="3">
    <source>
        <dbReference type="ARBA" id="ARBA00022771"/>
    </source>
</evidence>
<keyword evidence="7" id="KW-0804">Transcription</keyword>
<evidence type="ECO:0000256" key="8">
    <source>
        <dbReference type="ARBA" id="ARBA00023170"/>
    </source>
</evidence>
<dbReference type="Gene3D" id="1.10.565.10">
    <property type="entry name" value="Retinoid X Receptor"/>
    <property type="match status" value="1"/>
</dbReference>
<evidence type="ECO:0000256" key="6">
    <source>
        <dbReference type="ARBA" id="ARBA00023125"/>
    </source>
</evidence>
<dbReference type="CTD" id="190581"/>
<organism evidence="12 13">
    <name type="scientific">Caenorhabditis elegans</name>
    <dbReference type="NCBI Taxonomy" id="6239"/>
    <lineage>
        <taxon>Eukaryota</taxon>
        <taxon>Metazoa</taxon>
        <taxon>Ecdysozoa</taxon>
        <taxon>Nematoda</taxon>
        <taxon>Chromadorea</taxon>
        <taxon>Rhabditida</taxon>
        <taxon>Rhabditina</taxon>
        <taxon>Rhabditomorpha</taxon>
        <taxon>Rhabditoidea</taxon>
        <taxon>Rhabditidae</taxon>
        <taxon>Peloderinae</taxon>
        <taxon>Caenorhabditis</taxon>
    </lineage>
</organism>
<evidence type="ECO:0000256" key="4">
    <source>
        <dbReference type="ARBA" id="ARBA00022833"/>
    </source>
</evidence>
<name>Q9XXB5_CAEEL</name>